<dbReference type="EMBL" id="JAPMLD010000002">
    <property type="protein sequence ID" value="MDW4823969.1"/>
    <property type="molecule type" value="Genomic_DNA"/>
</dbReference>
<evidence type="ECO:0000256" key="1">
    <source>
        <dbReference type="SAM" id="Phobius"/>
    </source>
</evidence>
<organism evidence="3 5">
    <name type="scientific">Shewanella fidelis</name>
    <dbReference type="NCBI Taxonomy" id="173509"/>
    <lineage>
        <taxon>Bacteria</taxon>
        <taxon>Pseudomonadati</taxon>
        <taxon>Pseudomonadota</taxon>
        <taxon>Gammaproteobacteria</taxon>
        <taxon>Alteromonadales</taxon>
        <taxon>Shewanellaceae</taxon>
        <taxon>Shewanella</taxon>
    </lineage>
</organism>
<dbReference type="Proteomes" id="UP001271263">
    <property type="component" value="Unassembled WGS sequence"/>
</dbReference>
<feature type="domain" description="DUF4401" evidence="2">
    <location>
        <begin position="64"/>
        <end position="382"/>
    </location>
</feature>
<name>A0AAW8NM28_9GAMM</name>
<comment type="caution">
    <text evidence="3">The sequence shown here is derived from an EMBL/GenBank/DDBJ whole genome shotgun (WGS) entry which is preliminary data.</text>
</comment>
<keyword evidence="1" id="KW-0812">Transmembrane</keyword>
<proteinExistence type="predicted"/>
<dbReference type="AlphaFoldDB" id="A0AAW8NM28"/>
<evidence type="ECO:0000313" key="3">
    <source>
        <dbReference type="EMBL" id="MDR8523596.1"/>
    </source>
</evidence>
<keyword evidence="1" id="KW-0472">Membrane</keyword>
<feature type="transmembrane region" description="Helical" evidence="1">
    <location>
        <begin position="73"/>
        <end position="94"/>
    </location>
</feature>
<keyword evidence="6" id="KW-1185">Reference proteome</keyword>
<dbReference type="InterPro" id="IPR025513">
    <property type="entry name" value="DUF4401"/>
</dbReference>
<reference evidence="4 6" key="1">
    <citation type="journal article" date="2022" name="bioRxiv">
        <title>Prophages regulate Shewanella fidelis 3313 motility and biofilm formation: implications for gut colonization dynamics in Ciona robusta.</title>
        <authorList>
            <person name="Natarajan O."/>
            <person name="Gibboney S.L."/>
            <person name="Young M.N."/>
            <person name="Lim S.J."/>
            <person name="Pluta N."/>
            <person name="Atkinson C.G."/>
            <person name="Leigh B.A."/>
            <person name="Liberti A."/>
            <person name="Kees E.D."/>
            <person name="Breitbart M."/>
            <person name="Gralnick J.A."/>
            <person name="Dishaw L.J."/>
        </authorList>
    </citation>
    <scope>NUCLEOTIDE SEQUENCE [LARGE SCALE GENOMIC DNA]</scope>
    <source>
        <strain evidence="4 6">JG4066</strain>
    </source>
</reference>
<feature type="transmembrane region" description="Helical" evidence="1">
    <location>
        <begin position="335"/>
        <end position="352"/>
    </location>
</feature>
<dbReference type="RefSeq" id="WP_310654518.1">
    <property type="nucleotide sequence ID" value="NZ_JAPMLA010000001.1"/>
</dbReference>
<feature type="transmembrane region" description="Helical" evidence="1">
    <location>
        <begin position="268"/>
        <end position="286"/>
    </location>
</feature>
<gene>
    <name evidence="3" type="ORF">OS133_07835</name>
    <name evidence="4" type="ORF">OS134_07880</name>
</gene>
<feature type="transmembrane region" description="Helical" evidence="1">
    <location>
        <begin position="364"/>
        <end position="380"/>
    </location>
</feature>
<sequence>MLNTLFQGRFSQPEQQSEAALWAKLANDELISIERQSSVLATDSKVNVERYEPSATIETEVKSPWYIQFMQSVGAWIASLFILGFTITFFGLVYDELDTGFAFVIGVIYNLIAIMIYRTNVHSQLFANQLALSINLCGLMSLAYGLTAWFEPNTGVYWHFCVALILFINWLVIEHYSHQVIVSFLLLVCGAAIAYELGWLEFVAPVLCVAYSAIWLNLGKFNRHFAKLHALGYMLAVCLVLVQIPLLMQHSDVERVSELTTVSSNSNIIAVVSALLIAGVVIYRILKSLEIPFLSKQGLFCVIALALVALLSIEMTGLLTALLILIVGFYVAEKLLFTLGVIGVFSFISWYYYSLQQPLLDKSIWLVALGMVLLLVKWGLTKVTRNNEKTV</sequence>
<reference evidence="3" key="2">
    <citation type="submission" date="2022-11" db="EMBL/GenBank/DDBJ databases">
        <title>Prophages regulate Shewanella fidelis motility and biofilm formation: implications for gut colonization dynamics in Ciona robusta.</title>
        <authorList>
            <person name="Natarajan O."/>
            <person name="Gibboney S.L."/>
            <person name="Young M.N."/>
            <person name="Lim S.J."/>
            <person name="Pluta N."/>
            <person name="Atkinson C.G.F."/>
            <person name="Leigh B.A."/>
            <person name="Liberti A."/>
            <person name="Kees E."/>
            <person name="Breitbart M."/>
            <person name="Gralnick J."/>
            <person name="Dishaw L.J."/>
        </authorList>
    </citation>
    <scope>NUCLEOTIDE SEQUENCE</scope>
    <source>
        <strain evidence="3">3313</strain>
    </source>
</reference>
<evidence type="ECO:0000259" key="2">
    <source>
        <dbReference type="Pfam" id="PF14351"/>
    </source>
</evidence>
<dbReference type="Proteomes" id="UP001259340">
    <property type="component" value="Unassembled WGS sequence"/>
</dbReference>
<dbReference type="Pfam" id="PF14351">
    <property type="entry name" value="DUF4401"/>
    <property type="match status" value="1"/>
</dbReference>
<evidence type="ECO:0000313" key="5">
    <source>
        <dbReference type="Proteomes" id="UP001259340"/>
    </source>
</evidence>
<feature type="transmembrane region" description="Helical" evidence="1">
    <location>
        <begin position="298"/>
        <end position="329"/>
    </location>
</feature>
<feature type="transmembrane region" description="Helical" evidence="1">
    <location>
        <begin position="100"/>
        <end position="118"/>
    </location>
</feature>
<keyword evidence="1" id="KW-1133">Transmembrane helix</keyword>
<evidence type="ECO:0000313" key="4">
    <source>
        <dbReference type="EMBL" id="MDW4823969.1"/>
    </source>
</evidence>
<protein>
    <submittedName>
        <fullName evidence="3">DUF4401 domain-containing protein</fullName>
    </submittedName>
</protein>
<feature type="transmembrane region" description="Helical" evidence="1">
    <location>
        <begin position="156"/>
        <end position="173"/>
    </location>
</feature>
<feature type="transmembrane region" description="Helical" evidence="1">
    <location>
        <begin position="180"/>
        <end position="196"/>
    </location>
</feature>
<feature type="transmembrane region" description="Helical" evidence="1">
    <location>
        <begin position="130"/>
        <end position="150"/>
    </location>
</feature>
<feature type="transmembrane region" description="Helical" evidence="1">
    <location>
        <begin position="230"/>
        <end position="248"/>
    </location>
</feature>
<evidence type="ECO:0000313" key="6">
    <source>
        <dbReference type="Proteomes" id="UP001271263"/>
    </source>
</evidence>
<accession>A0AAW8NM28</accession>
<dbReference type="EMBL" id="JAPMLE010000001">
    <property type="protein sequence ID" value="MDR8523596.1"/>
    <property type="molecule type" value="Genomic_DNA"/>
</dbReference>